<reference evidence="3 4" key="2">
    <citation type="journal article" date="2009" name="Genome Res.">
        <title>Ortho-proteogenomics: multiple proteomes investigation through orthology and a new MS-based protocol.</title>
        <authorList>
            <person name="Gallien S."/>
            <person name="Perrodou E."/>
            <person name="Carapito C."/>
            <person name="Deshayes C."/>
            <person name="Reyrat J.M."/>
            <person name="Van Dorsselaer A."/>
            <person name="Poch O."/>
            <person name="Schaeffer C."/>
            <person name="Lecompte O."/>
        </authorList>
    </citation>
    <scope>NUCLEOTIDE SEQUENCE [LARGE SCALE GENOMIC DNA]</scope>
    <source>
        <strain evidence="4">ATCC 700084 / mc(2)155</strain>
    </source>
</reference>
<feature type="region of interest" description="Disordered" evidence="1">
    <location>
        <begin position="1"/>
        <end position="30"/>
    </location>
</feature>
<keyword evidence="2" id="KW-0812">Transmembrane</keyword>
<dbReference type="AlphaFoldDB" id="I7GBP7"/>
<keyword evidence="2" id="KW-1133">Transmembrane helix</keyword>
<evidence type="ECO:0000256" key="2">
    <source>
        <dbReference type="SAM" id="Phobius"/>
    </source>
</evidence>
<feature type="transmembrane region" description="Helical" evidence="2">
    <location>
        <begin position="297"/>
        <end position="319"/>
    </location>
</feature>
<gene>
    <name evidence="3" type="ordered locus">MSMEI_6626</name>
</gene>
<dbReference type="EMBL" id="CP001663">
    <property type="protein sequence ID" value="AFP43052.1"/>
    <property type="molecule type" value="Genomic_DNA"/>
</dbReference>
<proteinExistence type="predicted"/>
<feature type="transmembrane region" description="Helical" evidence="2">
    <location>
        <begin position="343"/>
        <end position="363"/>
    </location>
</feature>
<dbReference type="InterPro" id="IPR033459">
    <property type="entry name" value="AveC-like"/>
</dbReference>
<feature type="transmembrane region" description="Helical" evidence="2">
    <location>
        <begin position="155"/>
        <end position="171"/>
    </location>
</feature>
<evidence type="ECO:0000313" key="3">
    <source>
        <dbReference type="EMBL" id="AFP43052.1"/>
    </source>
</evidence>
<organism evidence="3 4">
    <name type="scientific">Mycolicibacterium smegmatis (strain ATCC 700084 / mc(2)155)</name>
    <name type="common">Mycobacterium smegmatis</name>
    <dbReference type="NCBI Taxonomy" id="246196"/>
    <lineage>
        <taxon>Bacteria</taxon>
        <taxon>Bacillati</taxon>
        <taxon>Actinomycetota</taxon>
        <taxon>Actinomycetes</taxon>
        <taxon>Mycobacteriales</taxon>
        <taxon>Mycobacteriaceae</taxon>
        <taxon>Mycolicibacterium</taxon>
    </lineage>
</organism>
<protein>
    <recommendedName>
        <fullName evidence="5">Postpolyketide modification protein</fullName>
    </recommendedName>
</protein>
<evidence type="ECO:0008006" key="5">
    <source>
        <dbReference type="Google" id="ProtNLM"/>
    </source>
</evidence>
<dbReference type="Pfam" id="PF17198">
    <property type="entry name" value="AveC_like"/>
    <property type="match status" value="1"/>
</dbReference>
<dbReference type="Proteomes" id="UP000006158">
    <property type="component" value="Chromosome"/>
</dbReference>
<sequence>MLEASLTGPALNHGRSLPQDSENPLSYSDTRGYISGHRATDARRGGFVVSELSDKKAAATESLRSVGRLDAPPAAKPSRRVKIWATAGGIILAFQIYVWIRWITGPYFTRVDPGPTDPPTFMKIALMMWQIGSPVLFPVAIWWFIIRPWRRERRITLDGMIMVSTGLFFFQDPLLNYINTWCTYNAWAFNMGSWAPHVPGWMSPEKPGAQVAEPLGINVSGYAYGVLLCTILGCWIMRKAQQRWPNLGTKGLIGVAFAWGFVFDFVMEGLVLMPLGMYTFPGAIQSLSINAGTYYQWPIYEGLMWGGVQAALCCLRFFTDDRGRTVVEKGLDNVRGGFAKQQLVRFLAIFAAISASFFTFYIVPAQFMSTHADPWPEDVQKRSYFTSGICGDGTDRPCPHPDLPIPTKHSGYINVDGELVLPEGVEMPAVVPHE</sequence>
<dbReference type="PATRIC" id="fig|246196.56.peg.6758"/>
<dbReference type="KEGG" id="msg:MSMEI_6626"/>
<feature type="transmembrane region" description="Helical" evidence="2">
    <location>
        <begin position="252"/>
        <end position="277"/>
    </location>
</feature>
<name>I7GBP7_MYCS2</name>
<accession>I7GBP7</accession>
<feature type="transmembrane region" description="Helical" evidence="2">
    <location>
        <begin position="221"/>
        <end position="240"/>
    </location>
</feature>
<feature type="compositionally biased region" description="Polar residues" evidence="1">
    <location>
        <begin position="18"/>
        <end position="29"/>
    </location>
</feature>
<keyword evidence="2" id="KW-0472">Membrane</keyword>
<reference evidence="3 4" key="1">
    <citation type="journal article" date="2007" name="Genome Biol.">
        <title>Interrupted coding sequences in Mycobacterium smegmatis: authentic mutations or sequencing errors?</title>
        <authorList>
            <person name="Deshayes C."/>
            <person name="Perrodou E."/>
            <person name="Gallien S."/>
            <person name="Euphrasie D."/>
            <person name="Schaeffer C."/>
            <person name="Van-Dorsselaer A."/>
            <person name="Poch O."/>
            <person name="Lecompte O."/>
            <person name="Reyrat J.M."/>
        </authorList>
    </citation>
    <scope>NUCLEOTIDE SEQUENCE [LARGE SCALE GENOMIC DNA]</scope>
    <source>
        <strain evidence="4">ATCC 700084 / mc(2)155</strain>
    </source>
</reference>
<evidence type="ECO:0000313" key="4">
    <source>
        <dbReference type="Proteomes" id="UP000006158"/>
    </source>
</evidence>
<feature type="transmembrane region" description="Helical" evidence="2">
    <location>
        <begin position="83"/>
        <end position="104"/>
    </location>
</feature>
<feature type="transmembrane region" description="Helical" evidence="2">
    <location>
        <begin position="124"/>
        <end position="146"/>
    </location>
</feature>
<evidence type="ECO:0000256" key="1">
    <source>
        <dbReference type="SAM" id="MobiDB-lite"/>
    </source>
</evidence>